<dbReference type="AlphaFoldDB" id="T5KB62"/>
<dbReference type="Pfam" id="PF19516">
    <property type="entry name" value="DUF6049"/>
    <property type="match status" value="1"/>
</dbReference>
<evidence type="ECO:0008006" key="5">
    <source>
        <dbReference type="Google" id="ProtNLM"/>
    </source>
</evidence>
<feature type="transmembrane region" description="Helical" evidence="2">
    <location>
        <begin position="668"/>
        <end position="686"/>
    </location>
</feature>
<feature type="region of interest" description="Disordered" evidence="1">
    <location>
        <begin position="716"/>
        <end position="748"/>
    </location>
</feature>
<protein>
    <recommendedName>
        <fullName evidence="5">2-oxoglutarate dehydrogenase</fullName>
    </recommendedName>
</protein>
<dbReference type="PATRIC" id="fig|1333857.3.peg.3495"/>
<keyword evidence="2" id="KW-0812">Transmembrane</keyword>
<sequence>MTAITPEHGFRARLRRLAGGTAVLAIALGAYTVALPSTAIAAGGSSSDDEQSIGFHVSAGLRGLVAPGSATTAMITLQNDTDSKLSGGQVQVELSKTPLTDEASVTSWLDEGEAPGDFATIGSETTAPLEADTSATATVFVPADTLSDLTPGVYPLRAELTGAKTASATDDRATAVAAAATSVLVVADSQTTQVGVLVPVTATPEGGALLSSDELAALTAPDGALTAQLDGVAGTTAVLAIDPSILTAIRVLGSSAPRSAQDWLTRLEALPNARFALQFGDADATAQAQAGLPALLQPTTLAPFLDPANFPQAPASVSSTDGPSATPGPSPSPTNTPQLPDDQELTAVEGALPRILWPDDDLGPDDLSSFTRYLGEGTTTVVSSAALGGQSAAHATLGGNDLLVTDTGLSESLSDVAAEADPLDRQRLLAEAAALLLLAEDRVAGAPLLVGLDRDENRDADALRDAISAADSIGFELSALRATPPVPAALTSQADPARATAVNELLADEGTLTAFSSILTDPQVLLSPERIRILRTLAVGSSAKSFADGVEKHRKRTTETLAAVSIPPSSTIQLLTANADLPIAVRNDLPWPVTVQLFVSPTDPRLEVTPMTETVVEANSTKRVKVPVSARVGSGEVDLRLSLYSPTGVQIHGQQEIRVAVRAEWETIGLVIFGGLAVLLITLGVIRTVRRKRHEAAEEAEAEAELEKLDEVAAEAEVSTEDEVVVEAESDAPAPTTGDKTGDGRQIE</sequence>
<evidence type="ECO:0000313" key="3">
    <source>
        <dbReference type="EMBL" id="EQM73089.1"/>
    </source>
</evidence>
<keyword evidence="2" id="KW-0472">Membrane</keyword>
<evidence type="ECO:0000313" key="4">
    <source>
        <dbReference type="Proteomes" id="UP000016033"/>
    </source>
</evidence>
<proteinExistence type="predicted"/>
<dbReference type="EMBL" id="ATAO01000228">
    <property type="protein sequence ID" value="EQM73089.1"/>
    <property type="molecule type" value="Genomic_DNA"/>
</dbReference>
<keyword evidence="2" id="KW-1133">Transmembrane helix</keyword>
<dbReference type="InterPro" id="IPR046112">
    <property type="entry name" value="DUF6049"/>
</dbReference>
<feature type="region of interest" description="Disordered" evidence="1">
    <location>
        <begin position="306"/>
        <end position="341"/>
    </location>
</feature>
<feature type="compositionally biased region" description="Acidic residues" evidence="1">
    <location>
        <begin position="716"/>
        <end position="730"/>
    </location>
</feature>
<gene>
    <name evidence="3" type="ORF">L687_07380</name>
</gene>
<accession>T5KB62</accession>
<dbReference type="Proteomes" id="UP000016033">
    <property type="component" value="Unassembled WGS sequence"/>
</dbReference>
<name>T5KB62_MICMQ</name>
<dbReference type="RefSeq" id="WP_021201398.1">
    <property type="nucleotide sequence ID" value="NZ_ATAO01000228.1"/>
</dbReference>
<organism evidence="3 4">
    <name type="scientific">Microbacterium maritypicum MF109</name>
    <dbReference type="NCBI Taxonomy" id="1333857"/>
    <lineage>
        <taxon>Bacteria</taxon>
        <taxon>Bacillati</taxon>
        <taxon>Actinomycetota</taxon>
        <taxon>Actinomycetes</taxon>
        <taxon>Micrococcales</taxon>
        <taxon>Microbacteriaceae</taxon>
        <taxon>Microbacterium</taxon>
    </lineage>
</organism>
<evidence type="ECO:0000256" key="2">
    <source>
        <dbReference type="SAM" id="Phobius"/>
    </source>
</evidence>
<evidence type="ECO:0000256" key="1">
    <source>
        <dbReference type="SAM" id="MobiDB-lite"/>
    </source>
</evidence>
<reference evidence="3 4" key="1">
    <citation type="journal article" date="2013" name="Genome Announc.">
        <title>Whole-genome sequences of five oyster-associated bacteria show potential for crude oil hydrocarbon degradation.</title>
        <authorList>
            <person name="Chauhan A."/>
            <person name="Green S."/>
            <person name="Pathak A."/>
            <person name="Thomas J."/>
            <person name="Venkatramanan R."/>
        </authorList>
    </citation>
    <scope>NUCLEOTIDE SEQUENCE [LARGE SCALE GENOMIC DNA]</scope>
    <source>
        <strain evidence="3 4">MF109</strain>
    </source>
</reference>
<comment type="caution">
    <text evidence="3">The sequence shown here is derived from an EMBL/GenBank/DDBJ whole genome shotgun (WGS) entry which is preliminary data.</text>
</comment>